<dbReference type="InterPro" id="IPR022312">
    <property type="entry name" value="DNA_pol_X"/>
</dbReference>
<evidence type="ECO:0000259" key="16">
    <source>
        <dbReference type="PROSITE" id="PS50172"/>
    </source>
</evidence>
<dbReference type="InterPro" id="IPR010996">
    <property type="entry name" value="HHH_MUS81"/>
</dbReference>
<evidence type="ECO:0000313" key="17">
    <source>
        <dbReference type="EMBL" id="EEB15266.1"/>
    </source>
</evidence>
<evidence type="ECO:0000256" key="6">
    <source>
        <dbReference type="ARBA" id="ARBA00022695"/>
    </source>
</evidence>
<evidence type="ECO:0000256" key="1">
    <source>
        <dbReference type="ARBA" id="ARBA00001936"/>
    </source>
</evidence>
<keyword evidence="19" id="KW-1185">Reference proteome</keyword>
<dbReference type="FunFam" id="1.10.150.20:FF:000010">
    <property type="entry name" value="DNA polymerase lambda"/>
    <property type="match status" value="1"/>
</dbReference>
<evidence type="ECO:0000256" key="9">
    <source>
        <dbReference type="ARBA" id="ARBA00022763"/>
    </source>
</evidence>
<comment type="subcellular location">
    <subcellularLocation>
        <location evidence="2 15">Nucleus</location>
    </subcellularLocation>
</comment>
<dbReference type="GO" id="GO:0005634">
    <property type="term" value="C:nucleus"/>
    <property type="evidence" value="ECO:0007669"/>
    <property type="project" value="UniProtKB-SubCell"/>
</dbReference>
<reference evidence="17" key="1">
    <citation type="submission" date="2007-04" db="EMBL/GenBank/DDBJ databases">
        <title>Annotation of Pediculus humanus corporis strain USDA.</title>
        <authorList>
            <person name="Kirkness E."/>
            <person name="Hannick L."/>
            <person name="Hass B."/>
            <person name="Bruggner R."/>
            <person name="Lawson D."/>
            <person name="Bidwell S."/>
            <person name="Joardar V."/>
            <person name="Caler E."/>
            <person name="Walenz B."/>
            <person name="Inman J."/>
            <person name="Schobel S."/>
            <person name="Galinsky K."/>
            <person name="Amedeo P."/>
            <person name="Strausberg R."/>
        </authorList>
    </citation>
    <scope>NUCLEOTIDE SEQUENCE</scope>
    <source>
        <strain evidence="17">USDA</strain>
    </source>
</reference>
<dbReference type="eggNOG" id="KOG2534">
    <property type="taxonomic scope" value="Eukaryota"/>
</dbReference>
<dbReference type="GeneID" id="8232106"/>
<evidence type="ECO:0000256" key="14">
    <source>
        <dbReference type="ARBA" id="ARBA00049244"/>
    </source>
</evidence>
<dbReference type="PRINTS" id="PR00870">
    <property type="entry name" value="DNAPOLXBETA"/>
</dbReference>
<dbReference type="Pfam" id="PF14792">
    <property type="entry name" value="DNA_pol_B_palm"/>
    <property type="match status" value="1"/>
</dbReference>
<name>E0VPG0_PEDHC</name>
<dbReference type="OMA" id="ANINSFH"/>
<dbReference type="PANTHER" id="PTHR11276">
    <property type="entry name" value="DNA POLYMERASE TYPE-X FAMILY MEMBER"/>
    <property type="match status" value="1"/>
</dbReference>
<organism>
    <name type="scientific">Pediculus humanus subsp. corporis</name>
    <name type="common">Body louse</name>
    <dbReference type="NCBI Taxonomy" id="121224"/>
    <lineage>
        <taxon>Eukaryota</taxon>
        <taxon>Metazoa</taxon>
        <taxon>Ecdysozoa</taxon>
        <taxon>Arthropoda</taxon>
        <taxon>Hexapoda</taxon>
        <taxon>Insecta</taxon>
        <taxon>Pterygota</taxon>
        <taxon>Neoptera</taxon>
        <taxon>Paraneoptera</taxon>
        <taxon>Psocodea</taxon>
        <taxon>Troctomorpha</taxon>
        <taxon>Phthiraptera</taxon>
        <taxon>Anoplura</taxon>
        <taxon>Pediculidae</taxon>
        <taxon>Pediculus</taxon>
    </lineage>
</organism>
<dbReference type="Proteomes" id="UP000009046">
    <property type="component" value="Unassembled WGS sequence"/>
</dbReference>
<evidence type="ECO:0000313" key="19">
    <source>
        <dbReference type="Proteomes" id="UP000009046"/>
    </source>
</evidence>
<keyword evidence="10 15" id="KW-0239">DNA-directed DNA polymerase</keyword>
<evidence type="ECO:0000256" key="11">
    <source>
        <dbReference type="ARBA" id="ARBA00023204"/>
    </source>
</evidence>
<evidence type="ECO:0000256" key="12">
    <source>
        <dbReference type="ARBA" id="ARBA00023239"/>
    </source>
</evidence>
<dbReference type="KEGG" id="phu:Phum_PHUM359150"/>
<dbReference type="GO" id="GO:0006303">
    <property type="term" value="P:double-strand break repair via nonhomologous end joining"/>
    <property type="evidence" value="ECO:0007669"/>
    <property type="project" value="TreeGrafter"/>
</dbReference>
<evidence type="ECO:0000256" key="5">
    <source>
        <dbReference type="ARBA" id="ARBA00022679"/>
    </source>
</evidence>
<keyword evidence="12" id="KW-0456">Lyase</keyword>
<keyword evidence="4" id="KW-0237">DNA synthesis</keyword>
<dbReference type="InterPro" id="IPR027421">
    <property type="entry name" value="DNA_pol_lamdba_lyase_dom_sf"/>
</dbReference>
<dbReference type="EMBL" id="AAZO01004173">
    <property type="status" value="NOT_ANNOTATED_CDS"/>
    <property type="molecule type" value="Genomic_DNA"/>
</dbReference>
<keyword evidence="8" id="KW-0479">Metal-binding</keyword>
<dbReference type="FunFam" id="1.10.150.110:FF:000005">
    <property type="entry name" value="DNA polymerase POL4"/>
    <property type="match status" value="1"/>
</dbReference>
<dbReference type="VEuPathDB" id="VectorBase:PHUM359150"/>
<dbReference type="Pfam" id="PF14716">
    <property type="entry name" value="HHH_8"/>
    <property type="match status" value="1"/>
</dbReference>
<dbReference type="InParanoid" id="E0VPG0"/>
<dbReference type="SMART" id="SM00483">
    <property type="entry name" value="POLXc"/>
    <property type="match status" value="1"/>
</dbReference>
<evidence type="ECO:0000256" key="2">
    <source>
        <dbReference type="ARBA" id="ARBA00004123"/>
    </source>
</evidence>
<dbReference type="SUPFAM" id="SSF81301">
    <property type="entry name" value="Nucleotidyltransferase"/>
    <property type="match status" value="1"/>
</dbReference>
<dbReference type="PANTHER" id="PTHR11276:SF28">
    <property type="entry name" value="DNA POLYMERASE LAMBDA"/>
    <property type="match status" value="1"/>
</dbReference>
<keyword evidence="11 15" id="KW-0234">DNA repair</keyword>
<evidence type="ECO:0000256" key="15">
    <source>
        <dbReference type="RuleBase" id="RU366014"/>
    </source>
</evidence>
<dbReference type="InterPro" id="IPR018944">
    <property type="entry name" value="DNA_pol_lambd_fingers_domain"/>
</dbReference>
<dbReference type="PRINTS" id="PR00869">
    <property type="entry name" value="DNAPOLX"/>
</dbReference>
<dbReference type="InterPro" id="IPR029398">
    <property type="entry name" value="PolB_thumb"/>
</dbReference>
<keyword evidence="13 15" id="KW-0539">Nucleus</keyword>
<evidence type="ECO:0000256" key="13">
    <source>
        <dbReference type="ARBA" id="ARBA00023242"/>
    </source>
</evidence>
<dbReference type="GO" id="GO:0016829">
    <property type="term" value="F:lyase activity"/>
    <property type="evidence" value="ECO:0007669"/>
    <property type="project" value="UniProtKB-KW"/>
</dbReference>
<dbReference type="RefSeq" id="XP_002428004.1">
    <property type="nucleotide sequence ID" value="XM_002427959.1"/>
</dbReference>
<dbReference type="Gene3D" id="1.10.150.110">
    <property type="entry name" value="DNA polymerase beta, N-terminal domain-like"/>
    <property type="match status" value="1"/>
</dbReference>
<evidence type="ECO:0000256" key="3">
    <source>
        <dbReference type="ARBA" id="ARBA00008323"/>
    </source>
</evidence>
<dbReference type="SUPFAM" id="SSF81585">
    <property type="entry name" value="PsbU/PolX domain-like"/>
    <property type="match status" value="1"/>
</dbReference>
<dbReference type="AlphaFoldDB" id="E0VPG0"/>
<dbReference type="CDD" id="cd00141">
    <property type="entry name" value="NT_POLXc"/>
    <property type="match status" value="1"/>
</dbReference>
<dbReference type="STRING" id="121224.E0VPG0"/>
<dbReference type="OrthoDB" id="205514at2759"/>
<dbReference type="SUPFAM" id="SSF47802">
    <property type="entry name" value="DNA polymerase beta, N-terminal domain-like"/>
    <property type="match status" value="1"/>
</dbReference>
<keyword evidence="9 15" id="KW-0227">DNA damage</keyword>
<dbReference type="Pfam" id="PF14791">
    <property type="entry name" value="DNA_pol_B_thumb"/>
    <property type="match status" value="1"/>
</dbReference>
<gene>
    <name evidence="18" type="primary">8232106</name>
    <name evidence="17" type="ORF">Phum_PHUM359150</name>
</gene>
<dbReference type="InterPro" id="IPR036420">
    <property type="entry name" value="BRCT_dom_sf"/>
</dbReference>
<reference evidence="18" key="3">
    <citation type="submission" date="2020-05" db="UniProtKB">
        <authorList>
            <consortium name="EnsemblMetazoa"/>
        </authorList>
    </citation>
    <scope>IDENTIFICATION</scope>
    <source>
        <strain evidence="18">USDA</strain>
    </source>
</reference>
<keyword evidence="7" id="KW-0235">DNA replication</keyword>
<dbReference type="InterPro" id="IPR043519">
    <property type="entry name" value="NT_sf"/>
</dbReference>
<evidence type="ECO:0000313" key="18">
    <source>
        <dbReference type="EnsemblMetazoa" id="PHUM359150-PA"/>
    </source>
</evidence>
<dbReference type="Gene3D" id="3.30.210.10">
    <property type="entry name" value="DNA polymerase, thumb domain"/>
    <property type="match status" value="1"/>
</dbReference>
<dbReference type="InterPro" id="IPR002054">
    <property type="entry name" value="DNA-dir_DNA_pol_X"/>
</dbReference>
<reference evidence="17" key="2">
    <citation type="submission" date="2007-04" db="EMBL/GenBank/DDBJ databases">
        <title>The genome of the human body louse.</title>
        <authorList>
            <consortium name="The Human Body Louse Genome Consortium"/>
            <person name="Kirkness E."/>
            <person name="Walenz B."/>
            <person name="Hass B."/>
            <person name="Bruggner R."/>
            <person name="Strausberg R."/>
        </authorList>
    </citation>
    <scope>NUCLEOTIDE SEQUENCE</scope>
    <source>
        <strain evidence="17">USDA</strain>
    </source>
</reference>
<evidence type="ECO:0000256" key="8">
    <source>
        <dbReference type="ARBA" id="ARBA00022723"/>
    </source>
</evidence>
<dbReference type="Gene3D" id="3.40.50.10190">
    <property type="entry name" value="BRCT domain"/>
    <property type="match status" value="1"/>
</dbReference>
<dbReference type="GO" id="GO:0046872">
    <property type="term" value="F:metal ion binding"/>
    <property type="evidence" value="ECO:0007669"/>
    <property type="project" value="UniProtKB-UniRule"/>
</dbReference>
<dbReference type="InterPro" id="IPR028207">
    <property type="entry name" value="DNA_pol_B_palm_palm"/>
</dbReference>
<evidence type="ECO:0000256" key="4">
    <source>
        <dbReference type="ARBA" id="ARBA00022634"/>
    </source>
</evidence>
<evidence type="ECO:0000256" key="10">
    <source>
        <dbReference type="ARBA" id="ARBA00022932"/>
    </source>
</evidence>
<keyword evidence="6 15" id="KW-0548">Nucleotidyltransferase</keyword>
<dbReference type="InterPro" id="IPR002008">
    <property type="entry name" value="DNA_pol_X_beta-like"/>
</dbReference>
<dbReference type="Pfam" id="PF10391">
    <property type="entry name" value="DNA_pol_lambd_f"/>
    <property type="match status" value="1"/>
</dbReference>
<dbReference type="EnsemblMetazoa" id="PHUM359150-RA">
    <property type="protein sequence ID" value="PHUM359150-PA"/>
    <property type="gene ID" value="PHUM359150"/>
</dbReference>
<dbReference type="InterPro" id="IPR001357">
    <property type="entry name" value="BRCT_dom"/>
</dbReference>
<dbReference type="Gene3D" id="3.30.460.10">
    <property type="entry name" value="Beta Polymerase, domain 2"/>
    <property type="match status" value="1"/>
</dbReference>
<dbReference type="GO" id="GO:0003887">
    <property type="term" value="F:DNA-directed DNA polymerase activity"/>
    <property type="evidence" value="ECO:0007669"/>
    <property type="project" value="UniProtKB-UniRule"/>
</dbReference>
<sequence>MKFFQERIKDNGGNITNDNLLVTHVLIEDSMMDSFPWVALKNNNMDKIQENNGKYLKISWLSDCLKWKNLLDTKNYEINVKGIENSRDRKWEEKLNEMEVGETSSLLTSPPKKKSKRKELDLLRCHVIPSSSSSVKKNKIVIEELEKLENVYDVRNDTSRCYSYKRAISAISLYDKEIKTYQEACSIPGIGQKIASEIMEVLESGKINKLENLLDDEKTKILKMFCNVWGAGPHTAEMWYSQGMRNLKDLRRGKLTRRQEIGLKLYRDLSEKIPRQEVIKIFQIIEKCVTEMNGDESSLGVELVGSYRRGKENCGDVDVMIVNHDDDDDDKRPGEILKKLWNLLKIQGFLTDDLVNFIQSDNTDKENRKYYGIFKLKGDEEKHRRLDIFVVSGREYASGLFHYTGSAMFNRTVKILARKKNMILTERGLYAGTIRKDPGG</sequence>
<dbReference type="EC" id="2.7.7.7" evidence="15"/>
<comment type="similarity">
    <text evidence="3 15">Belongs to the DNA polymerase type-X family.</text>
</comment>
<keyword evidence="5 15" id="KW-0808">Transferase</keyword>
<dbReference type="EMBL" id="DS235366">
    <property type="protein sequence ID" value="EEB15266.1"/>
    <property type="molecule type" value="Genomic_DNA"/>
</dbReference>
<comment type="cofactor">
    <cofactor evidence="1">
        <name>Mn(2+)</name>
        <dbReference type="ChEBI" id="CHEBI:29035"/>
    </cofactor>
</comment>
<feature type="domain" description="BRCT" evidence="16">
    <location>
        <begin position="1"/>
        <end position="78"/>
    </location>
</feature>
<dbReference type="PROSITE" id="PS50172">
    <property type="entry name" value="BRCT"/>
    <property type="match status" value="1"/>
</dbReference>
<comment type="catalytic activity">
    <reaction evidence="14 15">
        <text>DNA(n) + a 2'-deoxyribonucleoside 5'-triphosphate = DNA(n+1) + diphosphate</text>
        <dbReference type="Rhea" id="RHEA:22508"/>
        <dbReference type="Rhea" id="RHEA-COMP:17339"/>
        <dbReference type="Rhea" id="RHEA-COMP:17340"/>
        <dbReference type="ChEBI" id="CHEBI:33019"/>
        <dbReference type="ChEBI" id="CHEBI:61560"/>
        <dbReference type="ChEBI" id="CHEBI:173112"/>
        <dbReference type="EC" id="2.7.7.7"/>
    </reaction>
</comment>
<dbReference type="SUPFAM" id="SSF52113">
    <property type="entry name" value="BRCT domain"/>
    <property type="match status" value="1"/>
</dbReference>
<dbReference type="GO" id="GO:0003677">
    <property type="term" value="F:DNA binding"/>
    <property type="evidence" value="ECO:0007669"/>
    <property type="project" value="UniProtKB-UniRule"/>
</dbReference>
<protein>
    <recommendedName>
        <fullName evidence="15">DNA polymerase</fullName>
        <ecNumber evidence="15">2.7.7.7</ecNumber>
    </recommendedName>
</protein>
<dbReference type="HOGENOM" id="CLU_008698_6_1_1"/>
<dbReference type="Gene3D" id="1.10.150.20">
    <property type="entry name" value="5' to 3' exonuclease, C-terminal subdomain"/>
    <property type="match status" value="1"/>
</dbReference>
<dbReference type="CTD" id="8232106"/>
<dbReference type="InterPro" id="IPR037160">
    <property type="entry name" value="DNA_Pol_thumb_sf"/>
</dbReference>
<evidence type="ECO:0000256" key="7">
    <source>
        <dbReference type="ARBA" id="ARBA00022705"/>
    </source>
</evidence>
<comment type="function">
    <text evidence="15">DNA polymerase that functions in several pathways of DNA repair. Involved in base excision repair (BER) responsible for repair of lesions that give rise to abasic (AP) sites in DNA. Also contributes to DNA double-strand break repair by non-homologous end joining and homologous recombination. Has both template-dependent and template-independent (terminal transferase) DNA polymerase activities. Has also a 5'-deoxyribose-5-phosphate lyase (dRP lyase) activity.</text>
</comment>
<proteinExistence type="inferred from homology"/>
<accession>E0VPG0</accession>